<evidence type="ECO:0000313" key="2">
    <source>
        <dbReference type="EMBL" id="GAA6269881.1"/>
    </source>
</evidence>
<dbReference type="InterPro" id="IPR014729">
    <property type="entry name" value="Rossmann-like_a/b/a_fold"/>
</dbReference>
<dbReference type="PANTHER" id="PTHR43196">
    <property type="entry name" value="SULFATE ADENYLYLTRANSFERASE SUBUNIT 2"/>
    <property type="match status" value="1"/>
</dbReference>
<dbReference type="InterPro" id="IPR017896">
    <property type="entry name" value="4Fe4S_Fe-S-bd"/>
</dbReference>
<sequence length="569" mass="65552">MIKYICKKCNLNTETSTCPVCGKRAEMESSNIYWCDDCNIPLYDEICPICGKQARRIGSDLRPVFPEERLLLEIMLGEPFKYRNASVWNASGNFYYADGKKVPFSVKQTKLLDAKKIRKQLDELSPQNSYNFFNENINKFLIANRHRYDYITNEAMEYIRTMAEGVSLTEMFVSFSGGKDSTVVSDLVLRALGNQQVLHLYGDTTLEFPESAKYVKRFKAEHPKTLVLTAKNKDKNFDELCEQLGPPSRVMRWCCTIFKTGAIQRKIQTLFKNQKRILTFYGIRRSESNSRNKYDRESDSPKIAVQRTVSPIIDWLDFDVWLYLLTTKTDFNDAYRLGYTRVGCWCCPNNSTWSGFLSEIYMPEQYEKWHTLLINFANKIGKPDPEVYVDDGWWKARQGGNGLDYAQTSVLTFEPCALQENTLNFELQRPITEELYELFKPFGYNNKSLGNERLGEVYIIGKDGSLQMKLQGKIGQTTFKVSILNKNAGHSNSLKAVEDKIKNQITKYQMCMGCLGCESACRFGAIEIITDRSGLVSYRIKDDKCVRCGHCITHYDGGCYMRKVMCIKR</sequence>
<dbReference type="SUPFAM" id="SSF54862">
    <property type="entry name" value="4Fe-4S ferredoxins"/>
    <property type="match status" value="1"/>
</dbReference>
<dbReference type="Proteomes" id="UP001600894">
    <property type="component" value="Unassembled WGS sequence"/>
</dbReference>
<dbReference type="SUPFAM" id="SSF52402">
    <property type="entry name" value="Adenine nucleotide alpha hydrolases-like"/>
    <property type="match status" value="1"/>
</dbReference>
<keyword evidence="3" id="KW-1185">Reference proteome</keyword>
<dbReference type="InterPro" id="IPR050128">
    <property type="entry name" value="Sulfate_adenylyltrnsfr_sub2"/>
</dbReference>
<dbReference type="PROSITE" id="PS51379">
    <property type="entry name" value="4FE4S_FER_2"/>
    <property type="match status" value="1"/>
</dbReference>
<dbReference type="EMBL" id="BAABXL010000001">
    <property type="protein sequence ID" value="GAA6269881.1"/>
    <property type="molecule type" value="Genomic_DNA"/>
</dbReference>
<dbReference type="PANTHER" id="PTHR43196:SF2">
    <property type="entry name" value="PHOSPHOADENOSINE PHOSPHOSULFATE REDUCTASE"/>
    <property type="match status" value="1"/>
</dbReference>
<proteinExistence type="predicted"/>
<evidence type="ECO:0000313" key="3">
    <source>
        <dbReference type="Proteomes" id="UP001600894"/>
    </source>
</evidence>
<dbReference type="Pfam" id="PF01507">
    <property type="entry name" value="PAPS_reduct"/>
    <property type="match status" value="1"/>
</dbReference>
<dbReference type="Gene3D" id="3.40.50.620">
    <property type="entry name" value="HUPs"/>
    <property type="match status" value="1"/>
</dbReference>
<accession>A0ABQ0B0U9</accession>
<evidence type="ECO:0000259" key="1">
    <source>
        <dbReference type="PROSITE" id="PS51379"/>
    </source>
</evidence>
<gene>
    <name evidence="2" type="ORF">F130042H8_29410</name>
</gene>
<reference evidence="2 3" key="1">
    <citation type="submission" date="2024-04" db="EMBL/GenBank/DDBJ databases">
        <title>Defined microbial consortia suppress multidrug-resistant proinflammatory Enterobacteriaceae via ecological control.</title>
        <authorList>
            <person name="Furuichi M."/>
            <person name="Kawaguchi T."/>
            <person name="Pust M."/>
            <person name="Yasuma K."/>
            <person name="Plichta D."/>
            <person name="Hasegawa N."/>
            <person name="Ohya T."/>
            <person name="Bhattarai S."/>
            <person name="Sasajima S."/>
            <person name="Aoto Y."/>
            <person name="Tuganbaev T."/>
            <person name="Yaginuma M."/>
            <person name="Ueda M."/>
            <person name="Okahashi N."/>
            <person name="Amafuji K."/>
            <person name="Kiridooshi Y."/>
            <person name="Sugita K."/>
            <person name="Strazar M."/>
            <person name="Skelly A."/>
            <person name="Suda W."/>
            <person name="Hattori M."/>
            <person name="Nakamoto N."/>
            <person name="Caballero S."/>
            <person name="Norman J."/>
            <person name="Olle B."/>
            <person name="Tanoue T."/>
            <person name="Arita M."/>
            <person name="Bucci V."/>
            <person name="Atarashi K."/>
            <person name="Xavier R."/>
            <person name="Honda K."/>
        </authorList>
    </citation>
    <scope>NUCLEOTIDE SEQUENCE [LARGE SCALE GENOMIC DNA]</scope>
    <source>
        <strain evidence="3">f13</strain>
    </source>
</reference>
<protein>
    <submittedName>
        <fullName evidence="2">Phosphoadenosine phosphosulfate reductase family protein</fullName>
    </submittedName>
</protein>
<organism evidence="2 3">
    <name type="scientific">Enterocloster alcoholdehydrogenati</name>
    <dbReference type="NCBI Taxonomy" id="2547410"/>
    <lineage>
        <taxon>Bacteria</taxon>
        <taxon>Bacillati</taxon>
        <taxon>Bacillota</taxon>
        <taxon>Clostridia</taxon>
        <taxon>Lachnospirales</taxon>
        <taxon>Lachnospiraceae</taxon>
        <taxon>Enterocloster</taxon>
    </lineage>
</organism>
<feature type="domain" description="4Fe-4S ferredoxin-type" evidence="1">
    <location>
        <begin position="502"/>
        <end position="531"/>
    </location>
</feature>
<comment type="caution">
    <text evidence="2">The sequence shown here is derived from an EMBL/GenBank/DDBJ whole genome shotgun (WGS) entry which is preliminary data.</text>
</comment>
<dbReference type="InterPro" id="IPR002500">
    <property type="entry name" value="PAPS_reduct_dom"/>
</dbReference>
<dbReference type="RefSeq" id="WP_390470619.1">
    <property type="nucleotide sequence ID" value="NZ_BAABXL010000001.1"/>
</dbReference>
<name>A0ABQ0B0U9_9FIRM</name>
<dbReference type="Gene3D" id="3.30.70.20">
    <property type="match status" value="1"/>
</dbReference>